<comment type="caution">
    <text evidence="2">The sequence shown here is derived from an EMBL/GenBank/DDBJ whole genome shotgun (WGS) entry which is preliminary data.</text>
</comment>
<accession>C5RZR0</accession>
<gene>
    <name evidence="2" type="ORF">AM305_05764</name>
</gene>
<dbReference type="Proteomes" id="UP000005532">
    <property type="component" value="Unassembled WGS sequence"/>
</dbReference>
<protein>
    <submittedName>
        <fullName evidence="2">Uncharacterized protein</fullName>
    </submittedName>
</protein>
<organism evidence="2 3">
    <name type="scientific">Actinobacillus minor NM305</name>
    <dbReference type="NCBI Taxonomy" id="637911"/>
    <lineage>
        <taxon>Bacteria</taxon>
        <taxon>Pseudomonadati</taxon>
        <taxon>Pseudomonadota</taxon>
        <taxon>Gammaproteobacteria</taxon>
        <taxon>Pasteurellales</taxon>
        <taxon>Pasteurellaceae</taxon>
        <taxon>Actinobacillus</taxon>
    </lineage>
</organism>
<name>C5RZR0_9PAST</name>
<dbReference type="AlphaFoldDB" id="C5RZR0"/>
<feature type="transmembrane region" description="Helical" evidence="1">
    <location>
        <begin position="81"/>
        <end position="99"/>
    </location>
</feature>
<evidence type="ECO:0000313" key="2">
    <source>
        <dbReference type="EMBL" id="EER47915.1"/>
    </source>
</evidence>
<dbReference type="EMBL" id="ACQL01000055">
    <property type="protein sequence ID" value="EER47915.1"/>
    <property type="molecule type" value="Genomic_DNA"/>
</dbReference>
<proteinExistence type="predicted"/>
<reference evidence="2 3" key="1">
    <citation type="journal article" date="2010" name="Vet. Microbiol.">
        <title>Production of haemolysins by strains of the Actinobacillus minor/porcitonsillarum complex.</title>
        <authorList>
            <person name="Arya G."/>
            <person name="Niven D.F."/>
        </authorList>
    </citation>
    <scope>NUCLEOTIDE SEQUENCE [LARGE SCALE GENOMIC DNA]</scope>
    <source>
        <strain evidence="2 3">NM305</strain>
    </source>
</reference>
<sequence length="156" mass="18690">MLLLNLIICFRCFSYLFEHIGLMSFVIILISYLLTFFKYRSLVFLFLIIISGLLSYNYPIHLIFFSMLIFIFKLKDDYREYLVNILSSVFFAIVLLSLLEPEYSEHFIIIILLHWVICNMIYQKKMSFPTFFLVFPIIWFLIGVFTVILFKKASLI</sequence>
<evidence type="ECO:0000313" key="3">
    <source>
        <dbReference type="Proteomes" id="UP000005532"/>
    </source>
</evidence>
<feature type="transmembrane region" description="Helical" evidence="1">
    <location>
        <begin position="43"/>
        <end position="69"/>
    </location>
</feature>
<feature type="transmembrane region" description="Helical" evidence="1">
    <location>
        <begin position="105"/>
        <end position="122"/>
    </location>
</feature>
<evidence type="ECO:0000256" key="1">
    <source>
        <dbReference type="SAM" id="Phobius"/>
    </source>
</evidence>
<keyword evidence="1" id="KW-0472">Membrane</keyword>
<feature type="transmembrane region" description="Helical" evidence="1">
    <location>
        <begin position="12"/>
        <end position="37"/>
    </location>
</feature>
<keyword evidence="1" id="KW-0812">Transmembrane</keyword>
<feature type="transmembrane region" description="Helical" evidence="1">
    <location>
        <begin position="131"/>
        <end position="150"/>
    </location>
</feature>
<keyword evidence="1" id="KW-1133">Transmembrane helix</keyword>